<feature type="signal peptide" evidence="2">
    <location>
        <begin position="1"/>
        <end position="23"/>
    </location>
</feature>
<dbReference type="InParanoid" id="G0N5U4"/>
<proteinExistence type="predicted"/>
<dbReference type="Proteomes" id="UP000008068">
    <property type="component" value="Unassembled WGS sequence"/>
</dbReference>
<dbReference type="OMA" id="CKEDSHD"/>
<reference evidence="4" key="1">
    <citation type="submission" date="2011-07" db="EMBL/GenBank/DDBJ databases">
        <authorList>
            <consortium name="Caenorhabditis brenneri Sequencing and Analysis Consortium"/>
            <person name="Wilson R.K."/>
        </authorList>
    </citation>
    <scope>NUCLEOTIDE SEQUENCE [LARGE SCALE GENOMIC DNA]</scope>
    <source>
        <strain evidence="4">PB2801</strain>
    </source>
</reference>
<protein>
    <submittedName>
        <fullName evidence="3">Uncharacterized protein</fullName>
    </submittedName>
</protein>
<dbReference type="eggNOG" id="ENOG502TJ99">
    <property type="taxonomic scope" value="Eukaryota"/>
</dbReference>
<keyword evidence="4" id="KW-1185">Reference proteome</keyword>
<feature type="transmembrane region" description="Helical" evidence="1">
    <location>
        <begin position="249"/>
        <end position="271"/>
    </location>
</feature>
<feature type="chain" id="PRO_5003405237" evidence="2">
    <location>
        <begin position="24"/>
        <end position="331"/>
    </location>
</feature>
<keyword evidence="1" id="KW-1133">Transmembrane helix</keyword>
<accession>G0N5U4</accession>
<keyword evidence="1" id="KW-0812">Transmembrane</keyword>
<organism evidence="4">
    <name type="scientific">Caenorhabditis brenneri</name>
    <name type="common">Nematode worm</name>
    <dbReference type="NCBI Taxonomy" id="135651"/>
    <lineage>
        <taxon>Eukaryota</taxon>
        <taxon>Metazoa</taxon>
        <taxon>Ecdysozoa</taxon>
        <taxon>Nematoda</taxon>
        <taxon>Chromadorea</taxon>
        <taxon>Rhabditida</taxon>
        <taxon>Rhabditina</taxon>
        <taxon>Rhabditomorpha</taxon>
        <taxon>Rhabditoidea</taxon>
        <taxon>Rhabditidae</taxon>
        <taxon>Peloderinae</taxon>
        <taxon>Caenorhabditis</taxon>
    </lineage>
</organism>
<evidence type="ECO:0000256" key="2">
    <source>
        <dbReference type="SAM" id="SignalP"/>
    </source>
</evidence>
<dbReference type="STRING" id="135651.G0N5U4"/>
<dbReference type="OrthoDB" id="5870456at2759"/>
<dbReference type="AlphaFoldDB" id="G0N5U4"/>
<keyword evidence="2" id="KW-0732">Signal</keyword>
<evidence type="ECO:0000313" key="3">
    <source>
        <dbReference type="EMBL" id="EGT53415.1"/>
    </source>
</evidence>
<evidence type="ECO:0000313" key="4">
    <source>
        <dbReference type="Proteomes" id="UP000008068"/>
    </source>
</evidence>
<name>G0N5U4_CAEBE</name>
<keyword evidence="1" id="KW-0472">Membrane</keyword>
<dbReference type="EMBL" id="GL379841">
    <property type="protein sequence ID" value="EGT53415.1"/>
    <property type="molecule type" value="Genomic_DNA"/>
</dbReference>
<gene>
    <name evidence="3" type="ORF">CAEBREN_06122</name>
</gene>
<sequence length="331" mass="37653">MKCRLLAFLLLIPVILQSLPATATPDSPGSKTFSFQFYYPGTNMMTLDDVVSLAESALFQNMTVMMKMVSTDAPISFTIKNCNKVILESDIPTGNLEIYFDVIWMTYLVESGKRRCSREEYDFTLQIKASEATSGIFRFVFSEPIATMDSREFDGGIRVHQTKWEQRKYPTNLQDQISQALISSTTKSLVILPDFEANKFTIQFRKCGLNQKMLSLSGTSPVVLDTEMLFHLELLSHLKCKEDSHDGSLLLILFGFILTVCIAIGHCFAWCEEGQKARYIKKNPLLMRPLPPIPEQDEIEMTVFVPKFITLSYDSRDYSEGSTEHIYESID</sequence>
<dbReference type="HOGENOM" id="CLU_839995_0_0_1"/>
<evidence type="ECO:0000256" key="1">
    <source>
        <dbReference type="SAM" id="Phobius"/>
    </source>
</evidence>